<proteinExistence type="predicted"/>
<dbReference type="AlphaFoldDB" id="X1PZ90"/>
<protein>
    <submittedName>
        <fullName evidence="1">Uncharacterized protein</fullName>
    </submittedName>
</protein>
<comment type="caution">
    <text evidence="1">The sequence shown here is derived from an EMBL/GenBank/DDBJ whole genome shotgun (WGS) entry which is preliminary data.</text>
</comment>
<accession>X1PZ90</accession>
<sequence>MSIVAPEGSVLPEEIELIPTGLREDEGQAYLRYKERLLAGEWDCIQDNSWLWYTVIAQTEAGDRQL</sequence>
<name>X1PZ90_9ZZZZ</name>
<feature type="non-terminal residue" evidence="1">
    <location>
        <position position="66"/>
    </location>
</feature>
<evidence type="ECO:0000313" key="1">
    <source>
        <dbReference type="EMBL" id="GAI47836.1"/>
    </source>
</evidence>
<organism evidence="1">
    <name type="scientific">marine sediment metagenome</name>
    <dbReference type="NCBI Taxonomy" id="412755"/>
    <lineage>
        <taxon>unclassified sequences</taxon>
        <taxon>metagenomes</taxon>
        <taxon>ecological metagenomes</taxon>
    </lineage>
</organism>
<dbReference type="EMBL" id="BARV01042421">
    <property type="protein sequence ID" value="GAI47836.1"/>
    <property type="molecule type" value="Genomic_DNA"/>
</dbReference>
<gene>
    <name evidence="1" type="ORF">S06H3_63803</name>
</gene>
<reference evidence="1" key="1">
    <citation type="journal article" date="2014" name="Front. Microbiol.">
        <title>High frequency of phylogenetically diverse reductive dehalogenase-homologous genes in deep subseafloor sedimentary metagenomes.</title>
        <authorList>
            <person name="Kawai M."/>
            <person name="Futagami T."/>
            <person name="Toyoda A."/>
            <person name="Takaki Y."/>
            <person name="Nishi S."/>
            <person name="Hori S."/>
            <person name="Arai W."/>
            <person name="Tsubouchi T."/>
            <person name="Morono Y."/>
            <person name="Uchiyama I."/>
            <person name="Ito T."/>
            <person name="Fujiyama A."/>
            <person name="Inagaki F."/>
            <person name="Takami H."/>
        </authorList>
    </citation>
    <scope>NUCLEOTIDE SEQUENCE</scope>
    <source>
        <strain evidence="1">Expedition CK06-06</strain>
    </source>
</reference>